<feature type="region of interest" description="Disordered" evidence="1">
    <location>
        <begin position="1"/>
        <end position="31"/>
    </location>
</feature>
<evidence type="ECO:0000313" key="3">
    <source>
        <dbReference type="Proteomes" id="UP000053257"/>
    </source>
</evidence>
<protein>
    <submittedName>
        <fullName evidence="2">Uncharacterized protein</fullName>
    </submittedName>
</protein>
<dbReference type="AlphaFoldDB" id="A0A0C3PUU6"/>
<evidence type="ECO:0000313" key="2">
    <source>
        <dbReference type="EMBL" id="KIP11498.1"/>
    </source>
</evidence>
<accession>A0A0C3PUU6</accession>
<feature type="compositionally biased region" description="Basic and acidic residues" evidence="1">
    <location>
        <begin position="1"/>
        <end position="10"/>
    </location>
</feature>
<organism evidence="2 3">
    <name type="scientific">Phlebiopsis gigantea (strain 11061_1 CR5-6)</name>
    <name type="common">White-rot fungus</name>
    <name type="synonym">Peniophora gigantea</name>
    <dbReference type="NCBI Taxonomy" id="745531"/>
    <lineage>
        <taxon>Eukaryota</taxon>
        <taxon>Fungi</taxon>
        <taxon>Dikarya</taxon>
        <taxon>Basidiomycota</taxon>
        <taxon>Agaricomycotina</taxon>
        <taxon>Agaricomycetes</taxon>
        <taxon>Polyporales</taxon>
        <taxon>Phanerochaetaceae</taxon>
        <taxon>Phlebiopsis</taxon>
    </lineage>
</organism>
<proteinExistence type="predicted"/>
<dbReference type="EMBL" id="KN840446">
    <property type="protein sequence ID" value="KIP11498.1"/>
    <property type="molecule type" value="Genomic_DNA"/>
</dbReference>
<keyword evidence="3" id="KW-1185">Reference proteome</keyword>
<feature type="compositionally biased region" description="Polar residues" evidence="1">
    <location>
        <begin position="14"/>
        <end position="27"/>
    </location>
</feature>
<dbReference type="HOGENOM" id="CLU_2074015_0_0_1"/>
<name>A0A0C3PUU6_PHLG1</name>
<reference evidence="2 3" key="1">
    <citation type="journal article" date="2014" name="PLoS Genet.">
        <title>Analysis of the Phlebiopsis gigantea genome, transcriptome and secretome provides insight into its pioneer colonization strategies of wood.</title>
        <authorList>
            <person name="Hori C."/>
            <person name="Ishida T."/>
            <person name="Igarashi K."/>
            <person name="Samejima M."/>
            <person name="Suzuki H."/>
            <person name="Master E."/>
            <person name="Ferreira P."/>
            <person name="Ruiz-Duenas F.J."/>
            <person name="Held B."/>
            <person name="Canessa P."/>
            <person name="Larrondo L.F."/>
            <person name="Schmoll M."/>
            <person name="Druzhinina I.S."/>
            <person name="Kubicek C.P."/>
            <person name="Gaskell J.A."/>
            <person name="Kersten P."/>
            <person name="St John F."/>
            <person name="Glasner J."/>
            <person name="Sabat G."/>
            <person name="Splinter BonDurant S."/>
            <person name="Syed K."/>
            <person name="Yadav J."/>
            <person name="Mgbeahuruike A.C."/>
            <person name="Kovalchuk A."/>
            <person name="Asiegbu F.O."/>
            <person name="Lackner G."/>
            <person name="Hoffmeister D."/>
            <person name="Rencoret J."/>
            <person name="Gutierrez A."/>
            <person name="Sun H."/>
            <person name="Lindquist E."/>
            <person name="Barry K."/>
            <person name="Riley R."/>
            <person name="Grigoriev I.V."/>
            <person name="Henrissat B."/>
            <person name="Kues U."/>
            <person name="Berka R.M."/>
            <person name="Martinez A.T."/>
            <person name="Covert S.F."/>
            <person name="Blanchette R.A."/>
            <person name="Cullen D."/>
        </authorList>
    </citation>
    <scope>NUCLEOTIDE SEQUENCE [LARGE SCALE GENOMIC DNA]</scope>
    <source>
        <strain evidence="2 3">11061_1 CR5-6</strain>
    </source>
</reference>
<evidence type="ECO:0000256" key="1">
    <source>
        <dbReference type="SAM" id="MobiDB-lite"/>
    </source>
</evidence>
<sequence>MYLSKDEFGRRRSALTNTGSDAAQSLASDAVSEHCTDEYVEVVPMRVARGNATGVGKISSRSTHEASRQTKPAHDALIGHLYLDHCGPLRHNCALLGTGRCPEVHAGRRRCTRHGCRN</sequence>
<dbReference type="Proteomes" id="UP000053257">
    <property type="component" value="Unassembled WGS sequence"/>
</dbReference>
<gene>
    <name evidence="2" type="ORF">PHLGIDRAFT_476669</name>
</gene>